<feature type="region of interest" description="Disordered" evidence="1">
    <location>
        <begin position="91"/>
        <end position="110"/>
    </location>
</feature>
<gene>
    <name evidence="2" type="ORF">JVT61DRAFT_14646</name>
</gene>
<name>A0A8I2YTS7_9AGAM</name>
<evidence type="ECO:0000313" key="2">
    <source>
        <dbReference type="EMBL" id="KAG6377864.1"/>
    </source>
</evidence>
<feature type="region of interest" description="Disordered" evidence="1">
    <location>
        <begin position="39"/>
        <end position="82"/>
    </location>
</feature>
<sequence length="161" mass="16849">MTQKQCRFADVENLRQGEVGQGSTSASAQLRYPFQAVNATLVPSTPPRSAENELGPSSPTPRAGIATTAGSPHAQSRWLVLSSPPPCRNAALKCASTPSQARPSPWLSPMQLPVAGLQTSADVEDEATDNGEPSASGMQGLLDYHGDSEDESMEAVTAKAE</sequence>
<organism evidence="2 3">
    <name type="scientific">Boletus reticuloceps</name>
    <dbReference type="NCBI Taxonomy" id="495285"/>
    <lineage>
        <taxon>Eukaryota</taxon>
        <taxon>Fungi</taxon>
        <taxon>Dikarya</taxon>
        <taxon>Basidiomycota</taxon>
        <taxon>Agaricomycotina</taxon>
        <taxon>Agaricomycetes</taxon>
        <taxon>Agaricomycetidae</taxon>
        <taxon>Boletales</taxon>
        <taxon>Boletineae</taxon>
        <taxon>Boletaceae</taxon>
        <taxon>Boletoideae</taxon>
        <taxon>Boletus</taxon>
    </lineage>
</organism>
<evidence type="ECO:0000256" key="1">
    <source>
        <dbReference type="SAM" id="MobiDB-lite"/>
    </source>
</evidence>
<protein>
    <submittedName>
        <fullName evidence="2">Uncharacterized protein</fullName>
    </submittedName>
</protein>
<dbReference type="OrthoDB" id="10464424at2759"/>
<dbReference type="Proteomes" id="UP000683000">
    <property type="component" value="Unassembled WGS sequence"/>
</dbReference>
<evidence type="ECO:0000313" key="3">
    <source>
        <dbReference type="Proteomes" id="UP000683000"/>
    </source>
</evidence>
<proteinExistence type="predicted"/>
<keyword evidence="3" id="KW-1185">Reference proteome</keyword>
<accession>A0A8I2YTS7</accession>
<reference evidence="2" key="1">
    <citation type="submission" date="2021-03" db="EMBL/GenBank/DDBJ databases">
        <title>Evolutionary innovations through gain and loss of genes in the ectomycorrhizal Boletales.</title>
        <authorList>
            <person name="Wu G."/>
            <person name="Miyauchi S."/>
            <person name="Morin E."/>
            <person name="Yang Z.-L."/>
            <person name="Xu J."/>
            <person name="Martin F.M."/>
        </authorList>
    </citation>
    <scope>NUCLEOTIDE SEQUENCE</scope>
    <source>
        <strain evidence="2">BR01</strain>
    </source>
</reference>
<comment type="caution">
    <text evidence="2">The sequence shown here is derived from an EMBL/GenBank/DDBJ whole genome shotgun (WGS) entry which is preliminary data.</text>
</comment>
<dbReference type="EMBL" id="JAGFBS010000008">
    <property type="protein sequence ID" value="KAG6377864.1"/>
    <property type="molecule type" value="Genomic_DNA"/>
</dbReference>
<dbReference type="AlphaFoldDB" id="A0A8I2YTS7"/>
<feature type="region of interest" description="Disordered" evidence="1">
    <location>
        <begin position="118"/>
        <end position="161"/>
    </location>
</feature>